<reference evidence="1 2" key="1">
    <citation type="submission" date="2016-10" db="EMBL/GenBank/DDBJ databases">
        <title>Genome sequence of Streptomyces gilvigriseus MUSC 26.</title>
        <authorList>
            <person name="Lee L.-H."/>
            <person name="Ser H.-L."/>
        </authorList>
    </citation>
    <scope>NUCLEOTIDE SEQUENCE [LARGE SCALE GENOMIC DNA]</scope>
    <source>
        <strain evidence="1 2">MUSC 26</strain>
    </source>
</reference>
<dbReference type="EMBL" id="MLCF01000081">
    <property type="protein sequence ID" value="OIV36681.1"/>
    <property type="molecule type" value="Genomic_DNA"/>
</dbReference>
<comment type="caution">
    <text evidence="1">The sequence shown here is derived from an EMBL/GenBank/DDBJ whole genome shotgun (WGS) entry which is preliminary data.</text>
</comment>
<accession>A0A1J7BT92</accession>
<dbReference type="AlphaFoldDB" id="A0A1J7BT92"/>
<organism evidence="1 2">
    <name type="scientific">Mangrovactinospora gilvigrisea</name>
    <dbReference type="NCBI Taxonomy" id="1428644"/>
    <lineage>
        <taxon>Bacteria</taxon>
        <taxon>Bacillati</taxon>
        <taxon>Actinomycetota</taxon>
        <taxon>Actinomycetes</taxon>
        <taxon>Kitasatosporales</taxon>
        <taxon>Streptomycetaceae</taxon>
        <taxon>Mangrovactinospora</taxon>
    </lineage>
</organism>
<keyword evidence="2" id="KW-1185">Reference proteome</keyword>
<protein>
    <submittedName>
        <fullName evidence="1">Uncharacterized protein</fullName>
    </submittedName>
</protein>
<name>A0A1J7BT92_9ACTN</name>
<gene>
    <name evidence="1" type="ORF">BIV57_15045</name>
</gene>
<evidence type="ECO:0000313" key="1">
    <source>
        <dbReference type="EMBL" id="OIV36681.1"/>
    </source>
</evidence>
<evidence type="ECO:0000313" key="2">
    <source>
        <dbReference type="Proteomes" id="UP000243342"/>
    </source>
</evidence>
<sequence>MDEGTFPWIRHLTPAAAARFSQELEDALRQVDEAGEDGGEAAEQLTMLIERWSARAHLTVDDGTIPTPRSSAA</sequence>
<dbReference type="Proteomes" id="UP000243342">
    <property type="component" value="Unassembled WGS sequence"/>
</dbReference>
<proteinExistence type="predicted"/>